<dbReference type="AlphaFoldDB" id="A0A931B2H7"/>
<comment type="caution">
    <text evidence="4">The sequence shown here is derived from an EMBL/GenBank/DDBJ whole genome shotgun (WGS) entry which is preliminary data.</text>
</comment>
<feature type="DNA-binding region" description="H-T-H motif" evidence="2">
    <location>
        <begin position="34"/>
        <end position="53"/>
    </location>
</feature>
<gene>
    <name evidence="4" type="ORF">IC227_06440</name>
</gene>
<reference evidence="4" key="1">
    <citation type="submission" date="2020-09" db="EMBL/GenBank/DDBJ databases">
        <title>Genomic insights into the novelty and pathogenicity of a unique biofilm-forming Enterococcus sp. bacteria (Enterococcus lacertideformus) identified in reptiles.</title>
        <authorList>
            <person name="Agius J.E."/>
            <person name="Phalen D.N."/>
            <person name="Rose K."/>
            <person name="Eden J.-S."/>
        </authorList>
    </citation>
    <scope>NUCLEOTIDE SEQUENCE</scope>
    <source>
        <strain evidence="4">PHRS 0518</strain>
    </source>
</reference>
<evidence type="ECO:0000256" key="1">
    <source>
        <dbReference type="ARBA" id="ARBA00023125"/>
    </source>
</evidence>
<dbReference type="PROSITE" id="PS50977">
    <property type="entry name" value="HTH_TETR_2"/>
    <property type="match status" value="1"/>
</dbReference>
<feature type="domain" description="HTH tetR-type" evidence="3">
    <location>
        <begin position="11"/>
        <end position="71"/>
    </location>
</feature>
<dbReference type="PANTHER" id="PTHR43479">
    <property type="entry name" value="ACREF/ENVCD OPERON REPRESSOR-RELATED"/>
    <property type="match status" value="1"/>
</dbReference>
<dbReference type="PANTHER" id="PTHR43479:SF11">
    <property type="entry name" value="ACREF_ENVCD OPERON REPRESSOR-RELATED"/>
    <property type="match status" value="1"/>
</dbReference>
<dbReference type="InterPro" id="IPR001647">
    <property type="entry name" value="HTH_TetR"/>
</dbReference>
<sequence length="213" mass="25069">MHKSTFANLPSSKKQKVLEVLLKNFSDKHISQVKVSDIVEGMAMSRGAFYKYFDDLEDAYLYTVHYYSLQIHHDILTYIEKDKQDFFKGIETYLAWCATLDKKNPYWSAIQFLTRSNDLASHRRMTASSHKSPMLEEWFDLLEINGFSIKGEEEALSFLYFIMDLVMNALTDCIANDWTCDQLLQDFNYKVKWLRLGLGDHLLQNKYKKNRLS</sequence>
<dbReference type="InterPro" id="IPR050624">
    <property type="entry name" value="HTH-type_Tx_Regulator"/>
</dbReference>
<keyword evidence="1 2" id="KW-0238">DNA-binding</keyword>
<name>A0A931B2H7_9ENTE</name>
<dbReference type="Gene3D" id="1.10.357.10">
    <property type="entry name" value="Tetracycline Repressor, domain 2"/>
    <property type="match status" value="1"/>
</dbReference>
<evidence type="ECO:0000313" key="5">
    <source>
        <dbReference type="Proteomes" id="UP000637757"/>
    </source>
</evidence>
<dbReference type="GO" id="GO:0003677">
    <property type="term" value="F:DNA binding"/>
    <property type="evidence" value="ECO:0007669"/>
    <property type="project" value="UniProtKB-UniRule"/>
</dbReference>
<protein>
    <submittedName>
        <fullName evidence="4">TetR/AcrR family transcriptional regulator</fullName>
    </submittedName>
</protein>
<dbReference type="SUPFAM" id="SSF46689">
    <property type="entry name" value="Homeodomain-like"/>
    <property type="match status" value="1"/>
</dbReference>
<accession>A0A931B2H7</accession>
<dbReference type="Pfam" id="PF17924">
    <property type="entry name" value="TetR_C_19"/>
    <property type="match status" value="1"/>
</dbReference>
<dbReference type="EMBL" id="JADAKE010000016">
    <property type="protein sequence ID" value="MBF8808032.1"/>
    <property type="molecule type" value="Genomic_DNA"/>
</dbReference>
<dbReference type="InterPro" id="IPR009057">
    <property type="entry name" value="Homeodomain-like_sf"/>
</dbReference>
<evidence type="ECO:0000259" key="3">
    <source>
        <dbReference type="PROSITE" id="PS50977"/>
    </source>
</evidence>
<dbReference type="Proteomes" id="UP000637757">
    <property type="component" value="Unassembled WGS sequence"/>
</dbReference>
<evidence type="ECO:0000313" key="4">
    <source>
        <dbReference type="EMBL" id="MBF8808032.1"/>
    </source>
</evidence>
<evidence type="ECO:0000256" key="2">
    <source>
        <dbReference type="PROSITE-ProRule" id="PRU00335"/>
    </source>
</evidence>
<keyword evidence="5" id="KW-1185">Reference proteome</keyword>
<proteinExistence type="predicted"/>
<organism evidence="4 5">
    <name type="scientific">Enterococcus lacertideformus</name>
    <dbReference type="NCBI Taxonomy" id="2771493"/>
    <lineage>
        <taxon>Bacteria</taxon>
        <taxon>Bacillati</taxon>
        <taxon>Bacillota</taxon>
        <taxon>Bacilli</taxon>
        <taxon>Lactobacillales</taxon>
        <taxon>Enterococcaceae</taxon>
        <taxon>Enterococcus</taxon>
    </lineage>
</organism>